<evidence type="ECO:0000256" key="3">
    <source>
        <dbReference type="PIRSR" id="PIRSR640198-3"/>
    </source>
</evidence>
<evidence type="ECO:0000313" key="5">
    <source>
        <dbReference type="EMBL" id="OSI20846.1"/>
    </source>
</evidence>
<dbReference type="Proteomes" id="UP000193303">
    <property type="component" value="Unassembled WGS sequence"/>
</dbReference>
<feature type="binding site" evidence="2">
    <location>
        <begin position="179"/>
        <end position="186"/>
    </location>
    <ligand>
        <name>ATP</name>
        <dbReference type="ChEBI" id="CHEBI:30616"/>
    </ligand>
</feature>
<dbReference type="InterPro" id="IPR036388">
    <property type="entry name" value="WH-like_DNA-bd_sf"/>
</dbReference>
<reference evidence="6" key="1">
    <citation type="submission" date="2017-01" db="EMBL/GenBank/DDBJ databases">
        <authorList>
            <person name="Mah S.A."/>
            <person name="Swanson W.J."/>
            <person name="Moy G.W."/>
            <person name="Vacquier V.D."/>
        </authorList>
    </citation>
    <scope>NUCLEOTIDE SEQUENCE [LARGE SCALE GENOMIC DNA]</scope>
    <source>
        <strain evidence="6">124861</strain>
    </source>
</reference>
<dbReference type="AlphaFoldDB" id="A0A1X3DI64"/>
<dbReference type="Gene3D" id="1.10.10.10">
    <property type="entry name" value="Winged helix-like DNA-binding domain superfamily/Winged helix DNA-binding domain"/>
    <property type="match status" value="1"/>
</dbReference>
<name>A0A1X3DI64_9NEIS</name>
<dbReference type="PANTHER" id="PTHR13504:SF38">
    <property type="entry name" value="FIDO DOMAIN-CONTAINING PROTEIN"/>
    <property type="match status" value="1"/>
</dbReference>
<feature type="active site" evidence="1">
    <location>
        <position position="175"/>
    </location>
</feature>
<dbReference type="EMBL" id="MTAB01000014">
    <property type="protein sequence ID" value="OSI20846.1"/>
    <property type="molecule type" value="Genomic_DNA"/>
</dbReference>
<dbReference type="SUPFAM" id="SSF140931">
    <property type="entry name" value="Fic-like"/>
    <property type="match status" value="1"/>
</dbReference>
<dbReference type="Gene3D" id="1.10.3290.10">
    <property type="entry name" value="Fido-like domain"/>
    <property type="match status" value="1"/>
</dbReference>
<dbReference type="OrthoDB" id="9813719at2"/>
<gene>
    <name evidence="5" type="ORF">BV912_07370</name>
</gene>
<dbReference type="SUPFAM" id="SSF46785">
    <property type="entry name" value="Winged helix' DNA-binding domain"/>
    <property type="match status" value="1"/>
</dbReference>
<feature type="domain" description="Fido" evidence="4">
    <location>
        <begin position="95"/>
        <end position="238"/>
    </location>
</feature>
<evidence type="ECO:0000259" key="4">
    <source>
        <dbReference type="PROSITE" id="PS51459"/>
    </source>
</evidence>
<dbReference type="STRING" id="1931275.BV914_10540"/>
<evidence type="ECO:0000256" key="1">
    <source>
        <dbReference type="PIRSR" id="PIRSR640198-1"/>
    </source>
</evidence>
<evidence type="ECO:0000256" key="2">
    <source>
        <dbReference type="PIRSR" id="PIRSR640198-2"/>
    </source>
</evidence>
<protein>
    <submittedName>
        <fullName evidence="5">Cell filamentation protein Fic</fullName>
    </submittedName>
</protein>
<keyword evidence="2" id="KW-0547">Nucleotide-binding</keyword>
<comment type="caution">
    <text evidence="5">The sequence shown here is derived from an EMBL/GenBank/DDBJ whole genome shotgun (WGS) entry which is preliminary data.</text>
</comment>
<dbReference type="InterPro" id="IPR040198">
    <property type="entry name" value="Fido_containing"/>
</dbReference>
<keyword evidence="2" id="KW-0067">ATP-binding</keyword>
<evidence type="ECO:0000313" key="6">
    <source>
        <dbReference type="Proteomes" id="UP000193303"/>
    </source>
</evidence>
<dbReference type="Pfam" id="PF02661">
    <property type="entry name" value="Fic"/>
    <property type="match status" value="1"/>
</dbReference>
<dbReference type="GO" id="GO:0005524">
    <property type="term" value="F:ATP binding"/>
    <property type="evidence" value="ECO:0007669"/>
    <property type="project" value="UniProtKB-KW"/>
</dbReference>
<dbReference type="InterPro" id="IPR036597">
    <property type="entry name" value="Fido-like_dom_sf"/>
</dbReference>
<dbReference type="RefSeq" id="WP_085359524.1">
    <property type="nucleotide sequence ID" value="NZ_MTAB01000014.1"/>
</dbReference>
<dbReference type="InterPro" id="IPR036390">
    <property type="entry name" value="WH_DNA-bd_sf"/>
</dbReference>
<feature type="binding site" evidence="2">
    <location>
        <begin position="216"/>
        <end position="217"/>
    </location>
    <ligand>
        <name>ATP</name>
        <dbReference type="ChEBI" id="CHEBI:30616"/>
    </ligand>
</feature>
<sequence>MKPPFIITNHILNLMVEISHIIGRLQFQYERNLHLRKENRIRSIQSSLAIENNSLTIEQVTDIINGKRVLGSPKEIREVKNAYDAYEEILNYNPYSINDFLKAHGLLTEGIVGRAGGFRHKDVGIFAADGTLLHMGARPQFVADLMEKLFAWAESDDTPMLVKSAVVHYEIEMIHPFEDGNGRIGRLWQSVMLSRWNPLFAWIPVETMVYSNQPGYYRVLAEADKANDSTVFVEFMLDMVLQTLKTYTFDSISDMAGVKISEKARQAYLPIRSYLEENTEISNSRAQQLTGKSAATVRKYLVELTEAGLLEAVGTGKGRVYRLVRDLKSKPFDN</sequence>
<dbReference type="PROSITE" id="PS51459">
    <property type="entry name" value="FIDO"/>
    <property type="match status" value="1"/>
</dbReference>
<dbReference type="PANTHER" id="PTHR13504">
    <property type="entry name" value="FIDO DOMAIN-CONTAINING PROTEIN DDB_G0283145"/>
    <property type="match status" value="1"/>
</dbReference>
<organism evidence="5 6">
    <name type="scientific">Neisseria dumasiana</name>
    <dbReference type="NCBI Taxonomy" id="1931275"/>
    <lineage>
        <taxon>Bacteria</taxon>
        <taxon>Pseudomonadati</taxon>
        <taxon>Pseudomonadota</taxon>
        <taxon>Betaproteobacteria</taxon>
        <taxon>Neisseriales</taxon>
        <taxon>Neisseriaceae</taxon>
        <taxon>Neisseria</taxon>
    </lineage>
</organism>
<accession>A0A1X3DI64</accession>
<proteinExistence type="predicted"/>
<feature type="site" description="Important for autoinhibition of adenylyltransferase activity" evidence="3">
    <location>
        <position position="51"/>
    </location>
</feature>
<dbReference type="InterPro" id="IPR003812">
    <property type="entry name" value="Fido"/>
</dbReference>